<accession>A0A0K2UVL0</accession>
<evidence type="ECO:0000313" key="2">
    <source>
        <dbReference type="EMBL" id="CDW41937.1"/>
    </source>
</evidence>
<name>A0A0K2UVL0_LEPSM</name>
<proteinExistence type="predicted"/>
<sequence length="36" mass="4380">SSFTFLYIYIYIYLYILVWGFALKIIDRSETNLAIR</sequence>
<keyword evidence="1" id="KW-0812">Transmembrane</keyword>
<keyword evidence="1" id="KW-0472">Membrane</keyword>
<feature type="transmembrane region" description="Helical" evidence="1">
    <location>
        <begin position="6"/>
        <end position="26"/>
    </location>
</feature>
<evidence type="ECO:0000256" key="1">
    <source>
        <dbReference type="SAM" id="Phobius"/>
    </source>
</evidence>
<protein>
    <submittedName>
        <fullName evidence="2">Uncharacterized protein</fullName>
    </submittedName>
</protein>
<reference evidence="2" key="1">
    <citation type="submission" date="2014-05" db="EMBL/GenBank/DDBJ databases">
        <authorList>
            <person name="Chronopoulou M."/>
        </authorList>
    </citation>
    <scope>NUCLEOTIDE SEQUENCE</scope>
    <source>
        <tissue evidence="2">Whole organism</tissue>
    </source>
</reference>
<organism evidence="2">
    <name type="scientific">Lepeophtheirus salmonis</name>
    <name type="common">Salmon louse</name>
    <name type="synonym">Caligus salmonis</name>
    <dbReference type="NCBI Taxonomy" id="72036"/>
    <lineage>
        <taxon>Eukaryota</taxon>
        <taxon>Metazoa</taxon>
        <taxon>Ecdysozoa</taxon>
        <taxon>Arthropoda</taxon>
        <taxon>Crustacea</taxon>
        <taxon>Multicrustacea</taxon>
        <taxon>Hexanauplia</taxon>
        <taxon>Copepoda</taxon>
        <taxon>Siphonostomatoida</taxon>
        <taxon>Caligidae</taxon>
        <taxon>Lepeophtheirus</taxon>
    </lineage>
</organism>
<dbReference type="AlphaFoldDB" id="A0A0K2UVL0"/>
<feature type="non-terminal residue" evidence="2">
    <location>
        <position position="1"/>
    </location>
</feature>
<keyword evidence="1" id="KW-1133">Transmembrane helix</keyword>
<dbReference type="EMBL" id="HACA01024576">
    <property type="protein sequence ID" value="CDW41937.1"/>
    <property type="molecule type" value="Transcribed_RNA"/>
</dbReference>